<evidence type="ECO:0000313" key="3">
    <source>
        <dbReference type="Proteomes" id="UP000019151"/>
    </source>
</evidence>
<proteinExistence type="predicted"/>
<reference evidence="2 3" key="1">
    <citation type="journal article" date="2014" name="Genome Announc.">
        <title>Genome Sequence and Methylome of Soil Bacterium Gemmatirosa kalamazoonensis KBS708T, a Member of the Rarely Cultivated Gemmatimonadetes Phylum.</title>
        <authorList>
            <person name="Debruyn J.M."/>
            <person name="Radosevich M."/>
            <person name="Wommack K.E."/>
            <person name="Polson S.W."/>
            <person name="Hauser L.J."/>
            <person name="Fawaz M.N."/>
            <person name="Korlach J."/>
            <person name="Tsai Y.C."/>
        </authorList>
    </citation>
    <scope>NUCLEOTIDE SEQUENCE [LARGE SCALE GENOMIC DNA]</scope>
    <source>
        <strain evidence="2 3">KBS708</strain>
    </source>
</reference>
<keyword evidence="1" id="KW-0732">Signal</keyword>
<gene>
    <name evidence="2" type="ORF">J421_2395</name>
</gene>
<dbReference type="HOGENOM" id="CLU_591550_0_0_0"/>
<organism evidence="2 3">
    <name type="scientific">Gemmatirosa kalamazoonensis</name>
    <dbReference type="NCBI Taxonomy" id="861299"/>
    <lineage>
        <taxon>Bacteria</taxon>
        <taxon>Pseudomonadati</taxon>
        <taxon>Gemmatimonadota</taxon>
        <taxon>Gemmatimonadia</taxon>
        <taxon>Gemmatimonadales</taxon>
        <taxon>Gemmatimonadaceae</taxon>
        <taxon>Gemmatirosa</taxon>
    </lineage>
</organism>
<feature type="chain" id="PRO_5004794383" description="PKD domain containing protein" evidence="1">
    <location>
        <begin position="35"/>
        <end position="462"/>
    </location>
</feature>
<sequence>MPPLRRPRLPATLPATLLGALLLAACAGAPDAPAAPPPAPPSQLALTVTPADETLAQRGLALVVTRRDGRPIKGLHVFADSGTATQIDFRWSHDGWFSGGRDSVSLSVYAPTPGRHTFTIVTQDPGGVVASAAITRTFVIPDVDYAVTVLPDLGAGGGANGISTRGDVAGWVTGPNGRRRAAVWRAGALTVLPVDTAVNVTATHVNTAGDVLLGFGGIYGSFDWPTAVWVRSADGAMTPVGASGTAGFRSYCCSLAADLTDTRQALGASPAPDYAFRSATLDLRTGRQDTSDTRYVKLNDNGQAVGTTANSFDLYITVRLVAKGFVPGPLPSGPLLSVCDLPGRYTRTLPIDLDDDANVLVDYCGNPALLVPDGQSVWLDRYVGRGQVRLSRQGGIVAALDSAGALHTWRFPGGPVSRLRLSDTRWRVDSLGAVNASGAVAARGIDASGKHAALLLTPVASR</sequence>
<protein>
    <recommendedName>
        <fullName evidence="4">PKD domain containing protein</fullName>
    </recommendedName>
</protein>
<dbReference type="KEGG" id="gba:J421_2395"/>
<dbReference type="AlphaFoldDB" id="W0RHM7"/>
<dbReference type="Proteomes" id="UP000019151">
    <property type="component" value="Chromosome"/>
</dbReference>
<dbReference type="InParanoid" id="W0RHM7"/>
<name>W0RHM7_9BACT</name>
<evidence type="ECO:0000313" key="2">
    <source>
        <dbReference type="EMBL" id="AHG89932.1"/>
    </source>
</evidence>
<dbReference type="PROSITE" id="PS51257">
    <property type="entry name" value="PROKAR_LIPOPROTEIN"/>
    <property type="match status" value="1"/>
</dbReference>
<evidence type="ECO:0000256" key="1">
    <source>
        <dbReference type="SAM" id="SignalP"/>
    </source>
</evidence>
<dbReference type="RefSeq" id="WP_025411409.1">
    <property type="nucleotide sequence ID" value="NZ_CP007128.1"/>
</dbReference>
<feature type="signal peptide" evidence="1">
    <location>
        <begin position="1"/>
        <end position="34"/>
    </location>
</feature>
<keyword evidence="3" id="KW-1185">Reference proteome</keyword>
<evidence type="ECO:0008006" key="4">
    <source>
        <dbReference type="Google" id="ProtNLM"/>
    </source>
</evidence>
<dbReference type="EMBL" id="CP007128">
    <property type="protein sequence ID" value="AHG89932.1"/>
    <property type="molecule type" value="Genomic_DNA"/>
</dbReference>
<dbReference type="STRING" id="861299.J421_2395"/>
<accession>W0RHM7</accession>